<evidence type="ECO:0000313" key="4">
    <source>
        <dbReference type="Proteomes" id="UP001153642"/>
    </source>
</evidence>
<dbReference type="SUPFAM" id="SSF88946">
    <property type="entry name" value="Sigma2 domain of RNA polymerase sigma factors"/>
    <property type="match status" value="1"/>
</dbReference>
<comment type="caution">
    <text evidence="3">The sequence shown here is derived from an EMBL/GenBank/DDBJ whole genome shotgun (WGS) entry which is preliminary data.</text>
</comment>
<reference evidence="3" key="1">
    <citation type="submission" date="2022-11" db="EMBL/GenBank/DDBJ databases">
        <title>High-quality draft genome sequence of Galbibacter sp. strain CMA-7.</title>
        <authorList>
            <person name="Wei L."/>
            <person name="Dong C."/>
            <person name="Shao Z."/>
        </authorList>
    </citation>
    <scope>NUCLEOTIDE SEQUENCE</scope>
    <source>
        <strain evidence="3">CMA-7</strain>
    </source>
</reference>
<proteinExistence type="predicted"/>
<dbReference type="RefSeq" id="WP_277900796.1">
    <property type="nucleotide sequence ID" value="NZ_JAPMUA010000005.1"/>
</dbReference>
<dbReference type="Proteomes" id="UP001153642">
    <property type="component" value="Unassembled WGS sequence"/>
</dbReference>
<feature type="domain" description="RNA polymerase sigma-70 region 2" evidence="1">
    <location>
        <begin position="13"/>
        <end position="80"/>
    </location>
</feature>
<dbReference type="EMBL" id="JAPMUA010000005">
    <property type="protein sequence ID" value="MDG3586936.1"/>
    <property type="molecule type" value="Genomic_DNA"/>
</dbReference>
<dbReference type="InterPro" id="IPR046531">
    <property type="entry name" value="DUF6596"/>
</dbReference>
<dbReference type="Pfam" id="PF04542">
    <property type="entry name" value="Sigma70_r2"/>
    <property type="match status" value="1"/>
</dbReference>
<dbReference type="PANTHER" id="PTHR47756">
    <property type="entry name" value="BLL6612 PROTEIN-RELATED"/>
    <property type="match status" value="1"/>
</dbReference>
<evidence type="ECO:0000313" key="3">
    <source>
        <dbReference type="EMBL" id="MDG3586936.1"/>
    </source>
</evidence>
<evidence type="ECO:0000259" key="1">
    <source>
        <dbReference type="Pfam" id="PF04542"/>
    </source>
</evidence>
<keyword evidence="4" id="KW-1185">Reference proteome</keyword>
<accession>A0ABT6FUK0</accession>
<dbReference type="Gene3D" id="1.10.1740.10">
    <property type="match status" value="1"/>
</dbReference>
<evidence type="ECO:0000259" key="2">
    <source>
        <dbReference type="Pfam" id="PF20239"/>
    </source>
</evidence>
<sequence length="393" mass="46107">MNHDDEINIEGSYRAYYGKLYASLLHHFGKSYIPIIEDAIQNTFLKALRQWKHGRIPENKLGWLFIVAKNDLLNQIKKEAFQINYIEFDADQQDYRLEVLYYIIKATDIPKKAKTLFILKNIFGLHIKEISASTLLGEEAIYKNIQRTRKRLQKGGRQKFPGSFSALKPLEIALVTEVLYGVFNIGYDAVESKSFFNYDVCLEAYALTKTIKNQHADVRIKHLLSLFSFHIARFGSRKAKGKMVSFFDQDKSLWNQSFINAGFHYLEKPDQLNQYYIEALIVSSYMMENNYDEGFWNKMSSCYKLLQNITDSPILQLNVCYCLMQLNQEEEAIKIIEKVEPVLRGRYYYFELVKASLYKKNKSEISKELFLKALNNISQPVRKQYILEHFLLE</sequence>
<organism evidence="3 4">
    <name type="scientific">Galbibacter pacificus</name>
    <dbReference type="NCBI Taxonomy" id="2996052"/>
    <lineage>
        <taxon>Bacteria</taxon>
        <taxon>Pseudomonadati</taxon>
        <taxon>Bacteroidota</taxon>
        <taxon>Flavobacteriia</taxon>
        <taxon>Flavobacteriales</taxon>
        <taxon>Flavobacteriaceae</taxon>
        <taxon>Galbibacter</taxon>
    </lineage>
</organism>
<gene>
    <name evidence="3" type="ORF">OSR52_13760</name>
</gene>
<dbReference type="PANTHER" id="PTHR47756:SF2">
    <property type="entry name" value="BLL6612 PROTEIN"/>
    <property type="match status" value="1"/>
</dbReference>
<name>A0ABT6FUK0_9FLAO</name>
<dbReference type="InterPro" id="IPR013325">
    <property type="entry name" value="RNA_pol_sigma_r2"/>
</dbReference>
<protein>
    <submittedName>
        <fullName evidence="3">RNA polymerase</fullName>
    </submittedName>
</protein>
<feature type="domain" description="DUF6596" evidence="2">
    <location>
        <begin position="174"/>
        <end position="268"/>
    </location>
</feature>
<dbReference type="Pfam" id="PF20239">
    <property type="entry name" value="DUF6596"/>
    <property type="match status" value="1"/>
</dbReference>
<dbReference type="InterPro" id="IPR007627">
    <property type="entry name" value="RNA_pol_sigma70_r2"/>
</dbReference>